<name>U4U185_DENPD</name>
<evidence type="ECO:0000313" key="2">
    <source>
        <dbReference type="EMBL" id="ERL85325.1"/>
    </source>
</evidence>
<organism evidence="1 3">
    <name type="scientific">Dendroctonus ponderosae</name>
    <name type="common">Mountain pine beetle</name>
    <dbReference type="NCBI Taxonomy" id="77166"/>
    <lineage>
        <taxon>Eukaryota</taxon>
        <taxon>Metazoa</taxon>
        <taxon>Ecdysozoa</taxon>
        <taxon>Arthropoda</taxon>
        <taxon>Hexapoda</taxon>
        <taxon>Insecta</taxon>
        <taxon>Pterygota</taxon>
        <taxon>Neoptera</taxon>
        <taxon>Endopterygota</taxon>
        <taxon>Coleoptera</taxon>
        <taxon>Polyphaga</taxon>
        <taxon>Cucujiformia</taxon>
        <taxon>Curculionidae</taxon>
        <taxon>Scolytinae</taxon>
        <taxon>Dendroctonus</taxon>
    </lineage>
</organism>
<proteinExistence type="predicted"/>
<dbReference type="EMBL" id="KB630706">
    <property type="protein sequence ID" value="ERL83800.1"/>
    <property type="molecule type" value="Genomic_DNA"/>
</dbReference>
<evidence type="ECO:0000313" key="1">
    <source>
        <dbReference type="EMBL" id="ERL83800.1"/>
    </source>
</evidence>
<gene>
    <name evidence="1" type="ORF">D910_01047</name>
    <name evidence="2" type="ORF">D910_02745</name>
</gene>
<dbReference type="Proteomes" id="UP000030742">
    <property type="component" value="Unassembled WGS sequence"/>
</dbReference>
<dbReference type="EMBL" id="KB631678">
    <property type="protein sequence ID" value="ERL85325.1"/>
    <property type="molecule type" value="Genomic_DNA"/>
</dbReference>
<accession>U4U185</accession>
<dbReference type="OrthoDB" id="4139357at2759"/>
<protein>
    <submittedName>
        <fullName evidence="1">Uncharacterized protein</fullName>
    </submittedName>
</protein>
<dbReference type="AlphaFoldDB" id="U4U185"/>
<evidence type="ECO:0000313" key="3">
    <source>
        <dbReference type="Proteomes" id="UP000030742"/>
    </source>
</evidence>
<reference evidence="1 3" key="1">
    <citation type="journal article" date="2013" name="Genome Biol.">
        <title>Draft genome of the mountain pine beetle, Dendroctonus ponderosae Hopkins, a major forest pest.</title>
        <authorList>
            <person name="Keeling C.I."/>
            <person name="Yuen M.M."/>
            <person name="Liao N.Y."/>
            <person name="Docking T.R."/>
            <person name="Chan S.K."/>
            <person name="Taylor G.A."/>
            <person name="Palmquist D.L."/>
            <person name="Jackman S.D."/>
            <person name="Nguyen A."/>
            <person name="Li M."/>
            <person name="Henderson H."/>
            <person name="Janes J.K."/>
            <person name="Zhao Y."/>
            <person name="Pandoh P."/>
            <person name="Moore R."/>
            <person name="Sperling F.A."/>
            <person name="Huber D.P."/>
            <person name="Birol I."/>
            <person name="Jones S.J."/>
            <person name="Bohlmann J."/>
        </authorList>
    </citation>
    <scope>NUCLEOTIDE SEQUENCE</scope>
</reference>
<sequence>MVLKKTKGYQDIDGNLTLPISKGLVDPDTTVPQEIEMASVSVVPDAKHEEKLTEKLSEILTYVYSNPGCERVRVWLVSSKTVSMDRTLLDGRQYGDDNIVYIITRITLHLAYYKVSTSSHYDDSFSWHDAFIDVLGQPE</sequence>